<evidence type="ECO:0000313" key="2">
    <source>
        <dbReference type="Proteomes" id="UP001341840"/>
    </source>
</evidence>
<accession>A0ABU6SQT5</accession>
<proteinExistence type="predicted"/>
<keyword evidence="2" id="KW-1185">Reference proteome</keyword>
<evidence type="ECO:0008006" key="3">
    <source>
        <dbReference type="Google" id="ProtNLM"/>
    </source>
</evidence>
<reference evidence="1 2" key="1">
    <citation type="journal article" date="2023" name="Plants (Basel)">
        <title>Bridging the Gap: Combining Genomics and Transcriptomics Approaches to Understand Stylosanthes scabra, an Orphan Legume from the Brazilian Caatinga.</title>
        <authorList>
            <person name="Ferreira-Neto J.R.C."/>
            <person name="da Silva M.D."/>
            <person name="Binneck E."/>
            <person name="de Melo N.F."/>
            <person name="da Silva R.H."/>
            <person name="de Melo A.L.T.M."/>
            <person name="Pandolfi V."/>
            <person name="Bustamante F.O."/>
            <person name="Brasileiro-Vidal A.C."/>
            <person name="Benko-Iseppon A.M."/>
        </authorList>
    </citation>
    <scope>NUCLEOTIDE SEQUENCE [LARGE SCALE GENOMIC DNA]</scope>
    <source>
        <tissue evidence="1">Leaves</tissue>
    </source>
</reference>
<gene>
    <name evidence="1" type="ORF">PIB30_074036</name>
</gene>
<dbReference type="Proteomes" id="UP001341840">
    <property type="component" value="Unassembled WGS sequence"/>
</dbReference>
<sequence length="71" mass="8244">MGRGKANNPTGRIARVSTGQVLFEMDGRNWAEETRPKRVAPYVILNLNKQARWDSFRFRLPDRPSSRISDR</sequence>
<dbReference type="EMBL" id="JASCZI010061326">
    <property type="protein sequence ID" value="MED6138416.1"/>
    <property type="molecule type" value="Genomic_DNA"/>
</dbReference>
<name>A0ABU6SQT5_9FABA</name>
<comment type="caution">
    <text evidence="1">The sequence shown here is derived from an EMBL/GenBank/DDBJ whole genome shotgun (WGS) entry which is preliminary data.</text>
</comment>
<protein>
    <recommendedName>
        <fullName evidence="3">Ribosomal protein L27</fullName>
    </recommendedName>
</protein>
<evidence type="ECO:0000313" key="1">
    <source>
        <dbReference type="EMBL" id="MED6138416.1"/>
    </source>
</evidence>
<organism evidence="1 2">
    <name type="scientific">Stylosanthes scabra</name>
    <dbReference type="NCBI Taxonomy" id="79078"/>
    <lineage>
        <taxon>Eukaryota</taxon>
        <taxon>Viridiplantae</taxon>
        <taxon>Streptophyta</taxon>
        <taxon>Embryophyta</taxon>
        <taxon>Tracheophyta</taxon>
        <taxon>Spermatophyta</taxon>
        <taxon>Magnoliopsida</taxon>
        <taxon>eudicotyledons</taxon>
        <taxon>Gunneridae</taxon>
        <taxon>Pentapetalae</taxon>
        <taxon>rosids</taxon>
        <taxon>fabids</taxon>
        <taxon>Fabales</taxon>
        <taxon>Fabaceae</taxon>
        <taxon>Papilionoideae</taxon>
        <taxon>50 kb inversion clade</taxon>
        <taxon>dalbergioids sensu lato</taxon>
        <taxon>Dalbergieae</taxon>
        <taxon>Pterocarpus clade</taxon>
        <taxon>Stylosanthes</taxon>
    </lineage>
</organism>